<evidence type="ECO:0000313" key="4">
    <source>
        <dbReference type="Proteomes" id="UP001595947"/>
    </source>
</evidence>
<dbReference type="PANTHER" id="PTHR33164">
    <property type="entry name" value="TRANSCRIPTIONAL REGULATOR, MARR FAMILY"/>
    <property type="match status" value="1"/>
</dbReference>
<dbReference type="InterPro" id="IPR036388">
    <property type="entry name" value="WH-like_DNA-bd_sf"/>
</dbReference>
<gene>
    <name evidence="3" type="ORF">ACFPBZ_13530</name>
</gene>
<dbReference type="PROSITE" id="PS50995">
    <property type="entry name" value="HTH_MARR_2"/>
    <property type="match status" value="1"/>
</dbReference>
<dbReference type="Gene3D" id="1.10.10.10">
    <property type="entry name" value="Winged helix-like DNA-binding domain superfamily/Winged helix DNA-binding domain"/>
    <property type="match status" value="1"/>
</dbReference>
<dbReference type="Pfam" id="PF01047">
    <property type="entry name" value="MarR"/>
    <property type="match status" value="1"/>
</dbReference>
<evidence type="ECO:0000259" key="2">
    <source>
        <dbReference type="PROSITE" id="PS50995"/>
    </source>
</evidence>
<proteinExistence type="predicted"/>
<dbReference type="InterPro" id="IPR036390">
    <property type="entry name" value="WH_DNA-bd_sf"/>
</dbReference>
<feature type="region of interest" description="Disordered" evidence="1">
    <location>
        <begin position="128"/>
        <end position="153"/>
    </location>
</feature>
<dbReference type="SUPFAM" id="SSF46785">
    <property type="entry name" value="Winged helix' DNA-binding domain"/>
    <property type="match status" value="1"/>
</dbReference>
<dbReference type="SMART" id="SM00347">
    <property type="entry name" value="HTH_MARR"/>
    <property type="match status" value="1"/>
</dbReference>
<dbReference type="PRINTS" id="PR00598">
    <property type="entry name" value="HTHMARR"/>
</dbReference>
<evidence type="ECO:0000313" key="3">
    <source>
        <dbReference type="EMBL" id="MFC5063235.1"/>
    </source>
</evidence>
<organism evidence="3 4">
    <name type="scientific">Actinomycetospora atypica</name>
    <dbReference type="NCBI Taxonomy" id="1290095"/>
    <lineage>
        <taxon>Bacteria</taxon>
        <taxon>Bacillati</taxon>
        <taxon>Actinomycetota</taxon>
        <taxon>Actinomycetes</taxon>
        <taxon>Pseudonocardiales</taxon>
        <taxon>Pseudonocardiaceae</taxon>
        <taxon>Actinomycetospora</taxon>
    </lineage>
</organism>
<protein>
    <submittedName>
        <fullName evidence="3">MarR family transcriptional regulator</fullName>
    </submittedName>
</protein>
<accession>A0ABV9YNV9</accession>
<dbReference type="InterPro" id="IPR039422">
    <property type="entry name" value="MarR/SlyA-like"/>
</dbReference>
<dbReference type="RefSeq" id="WP_378036582.1">
    <property type="nucleotide sequence ID" value="NZ_JBHSIV010000012.1"/>
</dbReference>
<sequence length="153" mass="16169">MAAEVGVSTTEAAVLGQLLHEGALTPTSIAARAGLTPASATALIDRLVSAGMVDRSPHPDDRRRVLVDLTRQGRSSIETMFSLFVSDLDEALLRAEPRVADDPELCRTLTSLFRAMAASLRTHAGDAGRVRSVNDAGAQESRHRAGPGPSRAE</sequence>
<evidence type="ECO:0000256" key="1">
    <source>
        <dbReference type="SAM" id="MobiDB-lite"/>
    </source>
</evidence>
<name>A0ABV9YNV9_9PSEU</name>
<dbReference type="Proteomes" id="UP001595947">
    <property type="component" value="Unassembled WGS sequence"/>
</dbReference>
<feature type="domain" description="HTH marR-type" evidence="2">
    <location>
        <begin position="1"/>
        <end position="114"/>
    </location>
</feature>
<keyword evidence="4" id="KW-1185">Reference proteome</keyword>
<reference evidence="4" key="1">
    <citation type="journal article" date="2019" name="Int. J. Syst. Evol. Microbiol.">
        <title>The Global Catalogue of Microorganisms (GCM) 10K type strain sequencing project: providing services to taxonomists for standard genome sequencing and annotation.</title>
        <authorList>
            <consortium name="The Broad Institute Genomics Platform"/>
            <consortium name="The Broad Institute Genome Sequencing Center for Infectious Disease"/>
            <person name="Wu L."/>
            <person name="Ma J."/>
        </authorList>
    </citation>
    <scope>NUCLEOTIDE SEQUENCE [LARGE SCALE GENOMIC DNA]</scope>
    <source>
        <strain evidence="4">CGMCC 4.7093</strain>
    </source>
</reference>
<dbReference type="PANTHER" id="PTHR33164:SF43">
    <property type="entry name" value="HTH-TYPE TRANSCRIPTIONAL REPRESSOR YETL"/>
    <property type="match status" value="1"/>
</dbReference>
<dbReference type="EMBL" id="JBHSIV010000012">
    <property type="protein sequence ID" value="MFC5063235.1"/>
    <property type="molecule type" value="Genomic_DNA"/>
</dbReference>
<dbReference type="InterPro" id="IPR000835">
    <property type="entry name" value="HTH_MarR-typ"/>
</dbReference>
<comment type="caution">
    <text evidence="3">The sequence shown here is derived from an EMBL/GenBank/DDBJ whole genome shotgun (WGS) entry which is preliminary data.</text>
</comment>